<dbReference type="EMBL" id="SDMP01000001">
    <property type="protein sequence ID" value="RYR78818.1"/>
    <property type="molecule type" value="Genomic_DNA"/>
</dbReference>
<comment type="caution">
    <text evidence="2">The sequence shown here is derived from an EMBL/GenBank/DDBJ whole genome shotgun (WGS) entry which is preliminary data.</text>
</comment>
<keyword evidence="3" id="KW-1185">Reference proteome</keyword>
<gene>
    <name evidence="2" type="ORF">Ahy_A01g003676</name>
</gene>
<sequence>MSQPPTTPMQLDEPPSNQSQPSQNPIKQEQQPRHTAGSTSPSVIFVSVSCENEAQAAEQVTQYILQPYRNTLSQSNPDTNNEQVKGRPKVRKRRSAKRPLPTGQSFIPNHDPDKPPSIYVLVELEEFLDENRRYHCYESEELRSIASDEDADQPPVFPQKNADAPISQRRSLKHSTISKRQFESLTSTLEGAYSFLDVTQPEAKQSAMMRNARGK</sequence>
<reference evidence="2 3" key="1">
    <citation type="submission" date="2019-01" db="EMBL/GenBank/DDBJ databases">
        <title>Sequencing of cultivated peanut Arachis hypogaea provides insights into genome evolution and oil improvement.</title>
        <authorList>
            <person name="Chen X."/>
        </authorList>
    </citation>
    <scope>NUCLEOTIDE SEQUENCE [LARGE SCALE GENOMIC DNA]</scope>
    <source>
        <strain evidence="3">cv. Fuhuasheng</strain>
        <tissue evidence="2">Leaves</tissue>
    </source>
</reference>
<organism evidence="2 3">
    <name type="scientific">Arachis hypogaea</name>
    <name type="common">Peanut</name>
    <dbReference type="NCBI Taxonomy" id="3818"/>
    <lineage>
        <taxon>Eukaryota</taxon>
        <taxon>Viridiplantae</taxon>
        <taxon>Streptophyta</taxon>
        <taxon>Embryophyta</taxon>
        <taxon>Tracheophyta</taxon>
        <taxon>Spermatophyta</taxon>
        <taxon>Magnoliopsida</taxon>
        <taxon>eudicotyledons</taxon>
        <taxon>Gunneridae</taxon>
        <taxon>Pentapetalae</taxon>
        <taxon>rosids</taxon>
        <taxon>fabids</taxon>
        <taxon>Fabales</taxon>
        <taxon>Fabaceae</taxon>
        <taxon>Papilionoideae</taxon>
        <taxon>50 kb inversion clade</taxon>
        <taxon>dalbergioids sensu lato</taxon>
        <taxon>Dalbergieae</taxon>
        <taxon>Pterocarpus clade</taxon>
        <taxon>Arachis</taxon>
    </lineage>
</organism>
<feature type="compositionally biased region" description="Basic residues" evidence="1">
    <location>
        <begin position="86"/>
        <end position="97"/>
    </location>
</feature>
<accession>A0A445ETI4</accession>
<proteinExistence type="predicted"/>
<dbReference type="Proteomes" id="UP000289738">
    <property type="component" value="Chromosome A01"/>
</dbReference>
<protein>
    <submittedName>
        <fullName evidence="2">Uncharacterized protein</fullName>
    </submittedName>
</protein>
<feature type="region of interest" description="Disordered" evidence="1">
    <location>
        <begin position="68"/>
        <end position="115"/>
    </location>
</feature>
<dbReference type="AlphaFoldDB" id="A0A445ETI4"/>
<feature type="compositionally biased region" description="Polar residues" evidence="1">
    <location>
        <begin position="68"/>
        <end position="83"/>
    </location>
</feature>
<name>A0A445ETI4_ARAHY</name>
<evidence type="ECO:0000313" key="3">
    <source>
        <dbReference type="Proteomes" id="UP000289738"/>
    </source>
</evidence>
<evidence type="ECO:0000313" key="2">
    <source>
        <dbReference type="EMBL" id="RYR78818.1"/>
    </source>
</evidence>
<feature type="region of interest" description="Disordered" evidence="1">
    <location>
        <begin position="144"/>
        <end position="175"/>
    </location>
</feature>
<feature type="region of interest" description="Disordered" evidence="1">
    <location>
        <begin position="1"/>
        <end position="40"/>
    </location>
</feature>
<feature type="compositionally biased region" description="Low complexity" evidence="1">
    <location>
        <begin position="14"/>
        <end position="25"/>
    </location>
</feature>
<evidence type="ECO:0000256" key="1">
    <source>
        <dbReference type="SAM" id="MobiDB-lite"/>
    </source>
</evidence>